<reference evidence="2 4" key="2">
    <citation type="submission" date="2020-08" db="EMBL/GenBank/DDBJ databases">
        <title>Genomic Encyclopedia of Type Strains, Phase IV (KMG-IV): sequencing the most valuable type-strain genomes for metagenomic binning, comparative biology and taxonomic classification.</title>
        <authorList>
            <person name="Goeker M."/>
        </authorList>
    </citation>
    <scope>NUCLEOTIDE SEQUENCE [LARGE SCALE GENOMIC DNA]</scope>
    <source>
        <strain evidence="2 4">DSM 10368</strain>
    </source>
</reference>
<dbReference type="EMBL" id="JACICB010000004">
    <property type="protein sequence ID" value="MBB3704991.1"/>
    <property type="molecule type" value="Genomic_DNA"/>
</dbReference>
<reference evidence="1 3" key="1">
    <citation type="submission" date="2016-03" db="EMBL/GenBank/DDBJ databases">
        <title>Complete genome of Aminobacter aminovorans KCTC 2477.</title>
        <authorList>
            <person name="Kim K.M."/>
        </authorList>
    </citation>
    <scope>NUCLEOTIDE SEQUENCE [LARGE SCALE GENOMIC DNA]</scope>
    <source>
        <strain evidence="1 3">KCTC 2477</strain>
        <plasmid evidence="1 3">pAA02</plasmid>
    </source>
</reference>
<dbReference type="Proteomes" id="UP000075755">
    <property type="component" value="Plasmid pAA02"/>
</dbReference>
<gene>
    <name evidence="1" type="ORF">AA2016_6350</name>
    <name evidence="2" type="ORF">FHS67_001301</name>
</gene>
<keyword evidence="4" id="KW-1185">Reference proteome</keyword>
<dbReference type="AlphaFoldDB" id="A0AAC8YVK7"/>
<sequence>MPELHQKGVDLVLELLDVADHPGSLPDLETRNLLKRAATTLSELLVRDKPAATRMPEQGKP</sequence>
<dbReference type="Proteomes" id="UP000577697">
    <property type="component" value="Unassembled WGS sequence"/>
</dbReference>
<protein>
    <submittedName>
        <fullName evidence="1">Uncharacterized protein</fullName>
    </submittedName>
</protein>
<geneLocation type="plasmid" evidence="1 3">
    <name>pAA02</name>
</geneLocation>
<accession>A0AAC8YVK7</accession>
<evidence type="ECO:0000313" key="1">
    <source>
        <dbReference type="EMBL" id="AMS45245.1"/>
    </source>
</evidence>
<keyword evidence="1" id="KW-0614">Plasmid</keyword>
<organism evidence="1 3">
    <name type="scientific">Aminobacter aminovorans</name>
    <name type="common">Chelatobacter heintzii</name>
    <dbReference type="NCBI Taxonomy" id="83263"/>
    <lineage>
        <taxon>Bacteria</taxon>
        <taxon>Pseudomonadati</taxon>
        <taxon>Pseudomonadota</taxon>
        <taxon>Alphaproteobacteria</taxon>
        <taxon>Hyphomicrobiales</taxon>
        <taxon>Phyllobacteriaceae</taxon>
        <taxon>Aminobacter</taxon>
    </lineage>
</organism>
<evidence type="ECO:0000313" key="4">
    <source>
        <dbReference type="Proteomes" id="UP000577697"/>
    </source>
</evidence>
<dbReference type="KEGG" id="aak:AA2016_6350"/>
<evidence type="ECO:0000313" key="3">
    <source>
        <dbReference type="Proteomes" id="UP000075755"/>
    </source>
</evidence>
<dbReference type="EMBL" id="CP015007">
    <property type="protein sequence ID" value="AMS45245.1"/>
    <property type="molecule type" value="Genomic_DNA"/>
</dbReference>
<evidence type="ECO:0000313" key="2">
    <source>
        <dbReference type="EMBL" id="MBB3704991.1"/>
    </source>
</evidence>
<name>A0AAC8YVK7_AMIAI</name>
<proteinExistence type="predicted"/>
<dbReference type="RefSeq" id="WP_157097290.1">
    <property type="nucleotide sequence ID" value="NZ_CP015007.1"/>
</dbReference>